<dbReference type="Pfam" id="PF08161">
    <property type="entry name" value="RRP12_HEAT"/>
    <property type="match status" value="1"/>
</dbReference>
<dbReference type="Gene3D" id="1.25.10.10">
    <property type="entry name" value="Leucine-rich Repeat Variant"/>
    <property type="match status" value="1"/>
</dbReference>
<keyword evidence="4" id="KW-0472">Membrane</keyword>
<dbReference type="GO" id="GO:0005634">
    <property type="term" value="C:nucleus"/>
    <property type="evidence" value="ECO:0007669"/>
    <property type="project" value="UniProtKB-SubCell"/>
</dbReference>
<evidence type="ECO:0000256" key="2">
    <source>
        <dbReference type="SAM" id="Coils"/>
    </source>
</evidence>
<keyword evidence="4" id="KW-0812">Transmembrane</keyword>
<accession>U4U1Z1</accession>
<reference evidence="6 7" key="1">
    <citation type="journal article" date="2013" name="Genome Biol.">
        <title>Draft genome of the mountain pine beetle, Dendroctonus ponderosae Hopkins, a major forest pest.</title>
        <authorList>
            <person name="Keeling C.I."/>
            <person name="Yuen M.M."/>
            <person name="Liao N.Y."/>
            <person name="Docking T.R."/>
            <person name="Chan S.K."/>
            <person name="Taylor G.A."/>
            <person name="Palmquist D.L."/>
            <person name="Jackman S.D."/>
            <person name="Nguyen A."/>
            <person name="Li M."/>
            <person name="Henderson H."/>
            <person name="Janes J.K."/>
            <person name="Zhao Y."/>
            <person name="Pandoh P."/>
            <person name="Moore R."/>
            <person name="Sperling F.A."/>
            <person name="Huber D.P."/>
            <person name="Birol I."/>
            <person name="Jones S.J."/>
            <person name="Bohlmann J."/>
        </authorList>
    </citation>
    <scope>NUCLEOTIDE SEQUENCE</scope>
</reference>
<dbReference type="InterPro" id="IPR011989">
    <property type="entry name" value="ARM-like"/>
</dbReference>
<dbReference type="Proteomes" id="UP000030742">
    <property type="component" value="Unassembled WGS sequence"/>
</dbReference>
<feature type="coiled-coil region" evidence="2">
    <location>
        <begin position="456"/>
        <end position="483"/>
    </location>
</feature>
<feature type="region of interest" description="Disordered" evidence="3">
    <location>
        <begin position="506"/>
        <end position="525"/>
    </location>
</feature>
<dbReference type="OrthoDB" id="2192888at2759"/>
<comment type="similarity">
    <text evidence="1">Belongs to the RRP12 family.</text>
</comment>
<sequence length="660" mass="73350">MDRNCLKLQLAFDRKYGIFQAEQESLHWLRSLFSSSLRILSTFHSCTFIFIYLLLPLLLTNTFAAGMAVSDRKELRLAVMAGLRKLILSAKKSENSADLAELGRFDKNYLPILFNIYTIKPIGSDEEGQRLAALETIKLYLTISRPELNQQLFSNALERLNASSDEPEDHFIKESILDLIKTLIPYQGADSIAIIYEQCVKNLPAIKNNKEQKKAYRILEEIVSSESEGCKQFVRANRKDVQRLLGKSLNTAATSSKGARLRCFNHLIKAQPQLDQDSKLIRSVVPEAILCCKDINEKCRQIAFELINTVGETLMGHDQMQQFVLLMTAGLAGSPPMISCSILALASVLHNFTGALGQDNIRLILDNVATLSSCPAREIVTSCLSFVKVYCSALPSLMVQASLDTVMRALTGMTEDCQRHFRLKVRDLLDRLVRKYGADSLTPFVAPTDETMLKRIRNLRKLNDRKNRKRKQAKEASREEEEAASLEDFLVKAKPKSIEEILADSDSELEGEEGAHSAQKSKKPAGAWIEEDAETIIDFTDAAVARKALQVAGRKRKRAMSVKSGFSYQTGGVGIHRPLHAAASVKSGVSTGGEYKSRKAAGDVKRKGQFDPYAYLPLQRSALNRRKRAKGIGQLASVVKGAKSGALKGAKAKKHRKNTL</sequence>
<gene>
    <name evidence="6" type="ORF">D910_05242</name>
</gene>
<dbReference type="InterPro" id="IPR052087">
    <property type="entry name" value="RRP12"/>
</dbReference>
<evidence type="ECO:0000313" key="7">
    <source>
        <dbReference type="Proteomes" id="UP000030742"/>
    </source>
</evidence>
<feature type="transmembrane region" description="Helical" evidence="4">
    <location>
        <begin position="39"/>
        <end position="59"/>
    </location>
</feature>
<dbReference type="InterPro" id="IPR012978">
    <property type="entry name" value="HEAT_RRP12"/>
</dbReference>
<protein>
    <recommendedName>
        <fullName evidence="5">RRP12 HEAT domain-containing protein</fullName>
    </recommendedName>
</protein>
<organism evidence="6 7">
    <name type="scientific">Dendroctonus ponderosae</name>
    <name type="common">Mountain pine beetle</name>
    <dbReference type="NCBI Taxonomy" id="77166"/>
    <lineage>
        <taxon>Eukaryota</taxon>
        <taxon>Metazoa</taxon>
        <taxon>Ecdysozoa</taxon>
        <taxon>Arthropoda</taxon>
        <taxon>Hexapoda</taxon>
        <taxon>Insecta</taxon>
        <taxon>Pterygota</taxon>
        <taxon>Neoptera</taxon>
        <taxon>Endopterygota</taxon>
        <taxon>Coleoptera</taxon>
        <taxon>Polyphaga</taxon>
        <taxon>Cucujiformia</taxon>
        <taxon>Curculionidae</taxon>
        <taxon>Scolytinae</taxon>
        <taxon>Dendroctonus</taxon>
    </lineage>
</organism>
<proteinExistence type="inferred from homology"/>
<dbReference type="SUPFAM" id="SSF48371">
    <property type="entry name" value="ARM repeat"/>
    <property type="match status" value="1"/>
</dbReference>
<keyword evidence="4" id="KW-1133">Transmembrane helix</keyword>
<keyword evidence="2" id="KW-0175">Coiled coil</keyword>
<dbReference type="InterPro" id="IPR016024">
    <property type="entry name" value="ARM-type_fold"/>
</dbReference>
<dbReference type="AlphaFoldDB" id="U4U1Z1"/>
<evidence type="ECO:0000256" key="4">
    <source>
        <dbReference type="SAM" id="Phobius"/>
    </source>
</evidence>
<evidence type="ECO:0000256" key="3">
    <source>
        <dbReference type="SAM" id="MobiDB-lite"/>
    </source>
</evidence>
<dbReference type="EMBL" id="KB632003">
    <property type="protein sequence ID" value="ERL87854.1"/>
    <property type="molecule type" value="Genomic_DNA"/>
</dbReference>
<dbReference type="STRING" id="77166.U4U1Z1"/>
<evidence type="ECO:0000259" key="5">
    <source>
        <dbReference type="Pfam" id="PF08161"/>
    </source>
</evidence>
<feature type="domain" description="RRP12 HEAT" evidence="5">
    <location>
        <begin position="66"/>
        <end position="118"/>
    </location>
</feature>
<dbReference type="PANTHER" id="PTHR48287:SF1">
    <property type="entry name" value="ARM REPEAT SUPERFAMILY PROTEIN"/>
    <property type="match status" value="1"/>
</dbReference>
<evidence type="ECO:0000256" key="1">
    <source>
        <dbReference type="ARBA" id="ARBA00007690"/>
    </source>
</evidence>
<dbReference type="PANTHER" id="PTHR48287">
    <property type="entry name" value="ARM REPEAT SUPERFAMILY PROTEIN"/>
    <property type="match status" value="1"/>
</dbReference>
<evidence type="ECO:0000313" key="6">
    <source>
        <dbReference type="EMBL" id="ERL87854.1"/>
    </source>
</evidence>
<name>U4U1Z1_DENPD</name>